<evidence type="ECO:0000313" key="2">
    <source>
        <dbReference type="Proteomes" id="UP000829398"/>
    </source>
</evidence>
<comment type="caution">
    <text evidence="1">The sequence shown here is derived from an EMBL/GenBank/DDBJ whole genome shotgun (WGS) entry which is preliminary data.</text>
</comment>
<accession>A0ACB8K2S8</accession>
<dbReference type="Proteomes" id="UP000829398">
    <property type="component" value="Chromosome 6"/>
</dbReference>
<reference evidence="2" key="1">
    <citation type="journal article" date="2023" name="Hortic. Res.">
        <title>A chromosome-level phased genome enabling allele-level studies in sweet orange: a case study on citrus Huanglongbing tolerance.</title>
        <authorList>
            <person name="Wu B."/>
            <person name="Yu Q."/>
            <person name="Deng Z."/>
            <person name="Duan Y."/>
            <person name="Luo F."/>
            <person name="Gmitter F. Jr."/>
        </authorList>
    </citation>
    <scope>NUCLEOTIDE SEQUENCE [LARGE SCALE GENOMIC DNA]</scope>
    <source>
        <strain evidence="2">cv. Valencia</strain>
    </source>
</reference>
<dbReference type="EMBL" id="CM039175">
    <property type="protein sequence ID" value="KAH9738960.1"/>
    <property type="molecule type" value="Genomic_DNA"/>
</dbReference>
<gene>
    <name evidence="1" type="ORF">KPL71_018962</name>
</gene>
<name>A0ACB8K2S8_CITSI</name>
<proteinExistence type="predicted"/>
<evidence type="ECO:0000313" key="1">
    <source>
        <dbReference type="EMBL" id="KAH9738960.1"/>
    </source>
</evidence>
<organism evidence="1 2">
    <name type="scientific">Citrus sinensis</name>
    <name type="common">Sweet orange</name>
    <name type="synonym">Citrus aurantium var. sinensis</name>
    <dbReference type="NCBI Taxonomy" id="2711"/>
    <lineage>
        <taxon>Eukaryota</taxon>
        <taxon>Viridiplantae</taxon>
        <taxon>Streptophyta</taxon>
        <taxon>Embryophyta</taxon>
        <taxon>Tracheophyta</taxon>
        <taxon>Spermatophyta</taxon>
        <taxon>Magnoliopsida</taxon>
        <taxon>eudicotyledons</taxon>
        <taxon>Gunneridae</taxon>
        <taxon>Pentapetalae</taxon>
        <taxon>rosids</taxon>
        <taxon>malvids</taxon>
        <taxon>Sapindales</taxon>
        <taxon>Rutaceae</taxon>
        <taxon>Aurantioideae</taxon>
        <taxon>Citrus</taxon>
    </lineage>
</organism>
<sequence>MRTRQDSKTQKDQASGTLAETSREGVGKFLRRVNARSSSRSKKQDCAVGLPTSVLKVSGKQEVDKRVTWSDVDAHGCSRDAMGNTLREVDEGRLQDNVLDGGEEMYDSDWEDGSIPVACSKENHPESDIKGVTIEFDAADSVTKKPVRRASAEDKELAELVHKVHLLCLLARGRLIDSVCDDPLIQASLLSLLPSYLLKISEVSKLTANALSPIVSWFHDNFHVRSSVSTRRSFHSDLAHALESREGTPEEIAALSVALFRALKLTTRFVSILDVASLKPEADKNVSSNQDSSRVGGGIFNAPTLMVAKPEEVLASPVKSFSCDKKENVCETSSKGSPECKYSSPKSNNTQSKKSPVSCELSSGNLDPSSSMACSDISEACHPKEKSQALKRKGDLEFEMQLEMALSATNVATSKSNICSDVKDLNSNSSTVLPVKRLKKIESGESSTSCLGISTAVGSRKVGAPLYWAEVYCSGENLTGKWVHVDAANAIIDGEQKVEAAAAACKTSLRYIVAFAGCGAKDVTRRYCMKWYRIAPKRVNSAWWDAVLAPLRELESGATGDLNVESSAKDSFVADRNSLEDMELETRALTEPLPTNQQAYKNHQLYVIERWLNKYQILYPKGPILGFCSGHAVYPRSCVQTLKTKERWLREALQVKANEVPVKVIKNSSKSKKGQDFEPEDYDEVDARGNIELYGKWQLEPLRLPSAVNGIVPRNERGQVDVWSEKCLPPGTVHLRLPRVYSVAKRLEIDSAPAMVGFEFRNGRSTPVFDGIVVCAEFKDTILEAYAEEEEKREAEEKKRREAQATSRWYQLLSSIVTRQRLNNCYGNNSTSQSSSNFQNVKKTNSNVGVDSSQNDWQSPNQVDRGDTKLHAPSPFQSEEHEHVYLIEDQSFDEENSVTTKRCHCGFTIQVEEL</sequence>
<keyword evidence="2" id="KW-1185">Reference proteome</keyword>
<protein>
    <submittedName>
        <fullName evidence="1">DNA repair protein RAD4</fullName>
    </submittedName>
</protein>